<dbReference type="EMBL" id="CAUYUJ010015116">
    <property type="protein sequence ID" value="CAK0850046.1"/>
    <property type="molecule type" value="Genomic_DNA"/>
</dbReference>
<feature type="region of interest" description="Disordered" evidence="2">
    <location>
        <begin position="1"/>
        <end position="32"/>
    </location>
</feature>
<feature type="coiled-coil region" evidence="1">
    <location>
        <begin position="53"/>
        <end position="80"/>
    </location>
</feature>
<evidence type="ECO:0000313" key="3">
    <source>
        <dbReference type="EMBL" id="CAK0850046.1"/>
    </source>
</evidence>
<accession>A0ABN9TWF2</accession>
<comment type="caution">
    <text evidence="3">The sequence shown here is derived from an EMBL/GenBank/DDBJ whole genome shotgun (WGS) entry which is preliminary data.</text>
</comment>
<proteinExistence type="predicted"/>
<dbReference type="Proteomes" id="UP001189429">
    <property type="component" value="Unassembled WGS sequence"/>
</dbReference>
<keyword evidence="4" id="KW-1185">Reference proteome</keyword>
<sequence length="285" mass="30488">MKRGSWELPAHGSGPASNGGNGGERAAKEARKEGTLGAALQLEQKKGGAGTTLQLVLKLLEQLEARVRELENAVFDTAAMSKASPIVEQGQSVLKTYAAVVKGNPKHKHGPPHLHVGMGMLAALAAEAMQSRDAAQRARGLALHALVVAAKDQPLEHVTAWLRSFRIADMHHQPNQDAKTRVVYHMVGEVGLPSTTGLEEREQTLKAVADEEEGVAQWAQTYVILDSDECIPRAGGNLRSIGVQQLVTSMLCSAGGTRWAGKAPRGKLARRVNKLVQGKGEEEDE</sequence>
<reference evidence="3" key="1">
    <citation type="submission" date="2023-10" db="EMBL/GenBank/DDBJ databases">
        <authorList>
            <person name="Chen Y."/>
            <person name="Shah S."/>
            <person name="Dougan E. K."/>
            <person name="Thang M."/>
            <person name="Chan C."/>
        </authorList>
    </citation>
    <scope>NUCLEOTIDE SEQUENCE [LARGE SCALE GENOMIC DNA]</scope>
</reference>
<organism evidence="3 4">
    <name type="scientific">Prorocentrum cordatum</name>
    <dbReference type="NCBI Taxonomy" id="2364126"/>
    <lineage>
        <taxon>Eukaryota</taxon>
        <taxon>Sar</taxon>
        <taxon>Alveolata</taxon>
        <taxon>Dinophyceae</taxon>
        <taxon>Prorocentrales</taxon>
        <taxon>Prorocentraceae</taxon>
        <taxon>Prorocentrum</taxon>
    </lineage>
</organism>
<evidence type="ECO:0000256" key="1">
    <source>
        <dbReference type="SAM" id="Coils"/>
    </source>
</evidence>
<gene>
    <name evidence="3" type="ORF">PCOR1329_LOCUS42589</name>
</gene>
<evidence type="ECO:0000256" key="2">
    <source>
        <dbReference type="SAM" id="MobiDB-lite"/>
    </source>
</evidence>
<keyword evidence="1" id="KW-0175">Coiled coil</keyword>
<protein>
    <submittedName>
        <fullName evidence="3">Uncharacterized protein</fullName>
    </submittedName>
</protein>
<name>A0ABN9TWF2_9DINO</name>
<evidence type="ECO:0000313" key="4">
    <source>
        <dbReference type="Proteomes" id="UP001189429"/>
    </source>
</evidence>